<organism evidence="5 6">
    <name type="scientific">Pseudotamlana carrageenivorans</name>
    <dbReference type="NCBI Taxonomy" id="2069432"/>
    <lineage>
        <taxon>Bacteria</taxon>
        <taxon>Pseudomonadati</taxon>
        <taxon>Bacteroidota</taxon>
        <taxon>Flavobacteriia</taxon>
        <taxon>Flavobacteriales</taxon>
        <taxon>Flavobacteriaceae</taxon>
        <taxon>Pseudotamlana</taxon>
    </lineage>
</organism>
<dbReference type="PANTHER" id="PTHR40661:SF1">
    <property type="entry name" value="HTH CRO_C1-TYPE DOMAIN-CONTAINING PROTEIN"/>
    <property type="match status" value="1"/>
</dbReference>
<dbReference type="Gene3D" id="2.10.109.10">
    <property type="entry name" value="Umud Fragment, subunit A"/>
    <property type="match status" value="1"/>
</dbReference>
<dbReference type="Gene3D" id="1.10.260.40">
    <property type="entry name" value="lambda repressor-like DNA-binding domains"/>
    <property type="match status" value="1"/>
</dbReference>
<protein>
    <recommendedName>
        <fullName evidence="4">Peptidase S24/S26A/S26B/S26C domain-containing protein</fullName>
    </recommendedName>
</protein>
<evidence type="ECO:0000313" key="6">
    <source>
        <dbReference type="Proteomes" id="UP000236592"/>
    </source>
</evidence>
<evidence type="ECO:0000256" key="3">
    <source>
        <dbReference type="ARBA" id="ARBA00023163"/>
    </source>
</evidence>
<sequence>MDKPLMLNKIKSHLNIKTNKDFAEFLEIKPTNLSMWYKRNTFDTELLFKKCEFLNADWLLSGEGSMLKPSREVPEASAQVSSNNNGIPLLPLEAFAGLGDAGIAGVPFDVIEERYEVPLFKQVKVDFMLPVRGSSMYPKYSSGDVVACRLITELLFVQWNKVHVIDSISQGIIMKRLKKGLKEDHVLCKSDNKEYDEFEIPRSDIRNIALVVGVIRLE</sequence>
<dbReference type="AlphaFoldDB" id="A0A2I7SF41"/>
<keyword evidence="6" id="KW-1185">Reference proteome</keyword>
<dbReference type="CDD" id="cd06529">
    <property type="entry name" value="S24_LexA-like"/>
    <property type="match status" value="1"/>
</dbReference>
<dbReference type="GO" id="GO:0003677">
    <property type="term" value="F:DNA binding"/>
    <property type="evidence" value="ECO:0007669"/>
    <property type="project" value="UniProtKB-KW"/>
</dbReference>
<reference evidence="6" key="1">
    <citation type="submission" date="2018-01" db="EMBL/GenBank/DDBJ databases">
        <title>Complete genome of Tamlana sp. UJ94.</title>
        <authorList>
            <person name="Jung J."/>
            <person name="Chung D."/>
            <person name="Bae S.S."/>
            <person name="Baek K."/>
        </authorList>
    </citation>
    <scope>NUCLEOTIDE SEQUENCE [LARGE SCALE GENOMIC DNA]</scope>
    <source>
        <strain evidence="6">UJ94</strain>
    </source>
</reference>
<dbReference type="InterPro" id="IPR010982">
    <property type="entry name" value="Lambda_DNA-bd_dom_sf"/>
</dbReference>
<proteinExistence type="predicted"/>
<gene>
    <name evidence="5" type="ORF">C1A40_03100</name>
</gene>
<evidence type="ECO:0000313" key="5">
    <source>
        <dbReference type="EMBL" id="AUS04522.1"/>
    </source>
</evidence>
<dbReference type="Proteomes" id="UP000236592">
    <property type="component" value="Chromosome"/>
</dbReference>
<name>A0A2I7SF41_9FLAO</name>
<feature type="domain" description="Peptidase S24/S26A/S26B/S26C" evidence="4">
    <location>
        <begin position="104"/>
        <end position="212"/>
    </location>
</feature>
<dbReference type="InterPro" id="IPR015927">
    <property type="entry name" value="Peptidase_S24_S26A/B/C"/>
</dbReference>
<dbReference type="SUPFAM" id="SSF51306">
    <property type="entry name" value="LexA/Signal peptidase"/>
    <property type="match status" value="1"/>
</dbReference>
<evidence type="ECO:0000256" key="2">
    <source>
        <dbReference type="ARBA" id="ARBA00023125"/>
    </source>
</evidence>
<dbReference type="Pfam" id="PF00717">
    <property type="entry name" value="Peptidase_S24"/>
    <property type="match status" value="1"/>
</dbReference>
<dbReference type="RefSeq" id="WP_102994630.1">
    <property type="nucleotide sequence ID" value="NZ_CP025938.1"/>
</dbReference>
<accession>A0A2I7SF41</accession>
<dbReference type="InterPro" id="IPR039418">
    <property type="entry name" value="LexA-like"/>
</dbReference>
<keyword evidence="2" id="KW-0238">DNA-binding</keyword>
<dbReference type="EMBL" id="CP025938">
    <property type="protein sequence ID" value="AUS04522.1"/>
    <property type="molecule type" value="Genomic_DNA"/>
</dbReference>
<evidence type="ECO:0000259" key="4">
    <source>
        <dbReference type="Pfam" id="PF00717"/>
    </source>
</evidence>
<evidence type="ECO:0000256" key="1">
    <source>
        <dbReference type="ARBA" id="ARBA00023015"/>
    </source>
</evidence>
<keyword evidence="1" id="KW-0805">Transcription regulation</keyword>
<keyword evidence="3" id="KW-0804">Transcription</keyword>
<dbReference type="OrthoDB" id="3831186at2"/>
<dbReference type="InterPro" id="IPR036286">
    <property type="entry name" value="LexA/Signal_pep-like_sf"/>
</dbReference>
<dbReference type="KEGG" id="taj:C1A40_03100"/>
<dbReference type="PANTHER" id="PTHR40661">
    <property type="match status" value="1"/>
</dbReference>